<feature type="region of interest" description="Disordered" evidence="3">
    <location>
        <begin position="134"/>
        <end position="156"/>
    </location>
</feature>
<keyword evidence="2" id="KW-0819">tRNA processing</keyword>
<dbReference type="GeneID" id="22573178"/>
<keyword evidence="5" id="KW-1185">Reference proteome</keyword>
<evidence type="ECO:0000256" key="3">
    <source>
        <dbReference type="SAM" id="MobiDB-lite"/>
    </source>
</evidence>
<evidence type="ECO:0000256" key="2">
    <source>
        <dbReference type="ARBA" id="ARBA00022694"/>
    </source>
</evidence>
<dbReference type="GO" id="GO:0002143">
    <property type="term" value="P:tRNA wobble position uridine thiolation"/>
    <property type="evidence" value="ECO:0007669"/>
    <property type="project" value="TreeGrafter"/>
</dbReference>
<dbReference type="RefSeq" id="XP_010697150.1">
    <property type="nucleotide sequence ID" value="XM_010698848.1"/>
</dbReference>
<proteinExistence type="predicted"/>
<evidence type="ECO:0008006" key="6">
    <source>
        <dbReference type="Google" id="ProtNLM"/>
    </source>
</evidence>
<dbReference type="PANTHER" id="PTHR20882:SF14">
    <property type="entry name" value="CYTOPLASMIC TRNA 2-THIOLATION PROTEIN 2"/>
    <property type="match status" value="1"/>
</dbReference>
<organism evidence="4 5">
    <name type="scientific">Leishmania panamensis</name>
    <dbReference type="NCBI Taxonomy" id="5679"/>
    <lineage>
        <taxon>Eukaryota</taxon>
        <taxon>Discoba</taxon>
        <taxon>Euglenozoa</taxon>
        <taxon>Kinetoplastea</taxon>
        <taxon>Metakinetoplastina</taxon>
        <taxon>Trypanosomatida</taxon>
        <taxon>Trypanosomatidae</taxon>
        <taxon>Leishmaniinae</taxon>
        <taxon>Leishmania</taxon>
        <taxon>Leishmania guyanensis species complex</taxon>
    </lineage>
</organism>
<dbReference type="VEuPathDB" id="TriTrypDB:LPMP_130680"/>
<dbReference type="KEGG" id="lpan:LPMP_130680"/>
<dbReference type="EMBL" id="CP009382">
    <property type="protein sequence ID" value="AIN96497.1"/>
    <property type="molecule type" value="Genomic_DNA"/>
</dbReference>
<dbReference type="OrthoDB" id="25129at2759"/>
<dbReference type="AlphaFoldDB" id="A0A088RKE5"/>
<dbReference type="GO" id="GO:0005829">
    <property type="term" value="C:cytosol"/>
    <property type="evidence" value="ECO:0007669"/>
    <property type="project" value="TreeGrafter"/>
</dbReference>
<feature type="region of interest" description="Disordered" evidence="3">
    <location>
        <begin position="225"/>
        <end position="252"/>
    </location>
</feature>
<reference evidence="4 5" key="1">
    <citation type="journal article" date="2015" name="Sci. Rep.">
        <title>The genome of Leishmania panamensis: insights into genomics of the L. (Viannia) subgenus.</title>
        <authorList>
            <person name="Llanes A."/>
            <person name="Restrepo C.M."/>
            <person name="Vecchio G.D."/>
            <person name="Anguizola F.J."/>
            <person name="Lleonart R."/>
        </authorList>
    </citation>
    <scope>NUCLEOTIDE SEQUENCE [LARGE SCALE GENOMIC DNA]</scope>
    <source>
        <strain evidence="4 5">MHOM/PA/94/PSC-1</strain>
    </source>
</reference>
<dbReference type="eggNOG" id="ENOG502S05M">
    <property type="taxonomic scope" value="Eukaryota"/>
</dbReference>
<dbReference type="Proteomes" id="UP000063063">
    <property type="component" value="Chromosome 13"/>
</dbReference>
<evidence type="ECO:0000256" key="1">
    <source>
        <dbReference type="ARBA" id="ARBA00022490"/>
    </source>
</evidence>
<evidence type="ECO:0000313" key="4">
    <source>
        <dbReference type="EMBL" id="AIN96497.1"/>
    </source>
</evidence>
<evidence type="ECO:0000313" key="5">
    <source>
        <dbReference type="Proteomes" id="UP000063063"/>
    </source>
</evidence>
<dbReference type="PANTHER" id="PTHR20882">
    <property type="entry name" value="CYTOPLASMIC TRNA 2-THIOLATION PROTEIN 2"/>
    <property type="match status" value="1"/>
</dbReference>
<dbReference type="VEuPathDB" id="TriTrypDB:LPAL13_130011100"/>
<dbReference type="Gene3D" id="3.40.50.620">
    <property type="entry name" value="HUPs"/>
    <property type="match status" value="1"/>
</dbReference>
<dbReference type="GO" id="GO:0016783">
    <property type="term" value="F:sulfurtransferase activity"/>
    <property type="evidence" value="ECO:0007669"/>
    <property type="project" value="TreeGrafter"/>
</dbReference>
<gene>
    <name evidence="4" type="ORF">LPMP_130680</name>
</gene>
<dbReference type="GO" id="GO:0000049">
    <property type="term" value="F:tRNA binding"/>
    <property type="evidence" value="ECO:0007669"/>
    <property type="project" value="InterPro"/>
</dbReference>
<dbReference type="InterPro" id="IPR019407">
    <property type="entry name" value="CTU2"/>
</dbReference>
<keyword evidence="1" id="KW-0963">Cytoplasm</keyword>
<sequence>MSQCFKCKQAIGTIVSRDGPTKLYCSNCFLTYCAGAVRENAFQECLVPSDTPLAVAVSGGPNSMMLLHEFGQLRYKAHDQIRRKQLAQQRQACAQGAQSCGIYASSSSATSTSLVSSLVLLPFHLCEDELVLPPLPPPQSSSPPSSSSLHECSGRHEAIEEVRSTMKEQFTKLRKYVQHQPPRWVYHTEVLSEYKSAKKKQNTLTAAMGTDVARAGGACVATPGLSVSSGGSSASPASSQQQQRHVEASGETAATDARLFDEAEMRLFHYSDFLSERYVSEVRHALHASKLSLSDREALYARVRQQTLCRAAQRVCREHRQREAAAAAAAGAGGMKHEEAIRRGETCCSEAQERFDEHASLHDTSWGGKSHVLLGNNAARCAIAALEALVTSASGEGVVHGAGFRGFTHEVVCLRPIRTMLPKETILYTRLHGIVCSYTPALCTCTATRSIHRTLEQFVLTMMASYRTMIFNVLNTVQRLGVHPAAVQELVSGEGSAAAGNSQLAGKTSRKALPGRTAQQNRDDGRLTALLHVHRDPRRLSLKEADRYNAIAMCCVCGCPASLAACHCGHRTDTAERQLALFALCPISEATPRASEVSSLTIDGAVSSETSVMPSCFVCYACRGLADSWSPSVFGSSSTTGNGESGDASSTATGVASRHDVITSTASVSQLCKLFC</sequence>
<name>A0A088RKE5_LEIPA</name>
<dbReference type="InterPro" id="IPR014729">
    <property type="entry name" value="Rossmann-like_a/b/a_fold"/>
</dbReference>
<accession>A0A088RKE5</accession>
<feature type="compositionally biased region" description="Low complexity" evidence="3">
    <location>
        <begin position="226"/>
        <end position="243"/>
    </location>
</feature>
<protein>
    <recommendedName>
        <fullName evidence="6">Cytoplasmic tRNA 2-thiolation protein 2</fullName>
    </recommendedName>
</protein>